<evidence type="ECO:0008006" key="4">
    <source>
        <dbReference type="Google" id="ProtNLM"/>
    </source>
</evidence>
<evidence type="ECO:0000313" key="3">
    <source>
        <dbReference type="Proteomes" id="UP000000657"/>
    </source>
</evidence>
<dbReference type="Proteomes" id="UP000000657">
    <property type="component" value="Chromosome"/>
</dbReference>
<keyword evidence="1" id="KW-0732">Signal</keyword>
<evidence type="ECO:0000313" key="2">
    <source>
        <dbReference type="EMBL" id="CAJ61063.1"/>
    </source>
</evidence>
<organism evidence="2 3">
    <name type="scientific">Frankia alni (strain DSM 45986 / CECT 9034 / ACN14a)</name>
    <dbReference type="NCBI Taxonomy" id="326424"/>
    <lineage>
        <taxon>Bacteria</taxon>
        <taxon>Bacillati</taxon>
        <taxon>Actinomycetota</taxon>
        <taxon>Actinomycetes</taxon>
        <taxon>Frankiales</taxon>
        <taxon>Frankiaceae</taxon>
        <taxon>Frankia</taxon>
    </lineage>
</organism>
<sequence length="296" mass="30729">MSVPPSTASPAAASPAAASATAGAATAGAATAGAATGGAPDGHAVVRFSRDCELRPSEDRWLQAGLAAALPDLRMAELFAARPNLFREADHLIVGVDRVSGQPVSALGASWTATAAGDRFLHIGVQFVDARLRRGPVFSTSWLALLEDVVAAGGFPLLSALRTYNPVAYCAMRAYGRLPGAVMYPEVGPVDQDPDVTRLAGEISATLAPGAPFDPASGRIAGIGVPRDLYRGRPRCDDEAVNEHFERHTVPGDRILCVVHIRETATVDAIVDNFVRRTTRSAPGVATPADPAAPPP</sequence>
<proteinExistence type="predicted"/>
<dbReference type="AlphaFoldDB" id="Q0RN30"/>
<dbReference type="OrthoDB" id="3216640at2"/>
<feature type="signal peptide" evidence="1">
    <location>
        <begin position="1"/>
        <end position="24"/>
    </location>
</feature>
<dbReference type="KEGG" id="fal:FRAAL2414"/>
<evidence type="ECO:0000256" key="1">
    <source>
        <dbReference type="SAM" id="SignalP"/>
    </source>
</evidence>
<dbReference type="EMBL" id="CT573213">
    <property type="protein sequence ID" value="CAJ61063.1"/>
    <property type="molecule type" value="Genomic_DNA"/>
</dbReference>
<dbReference type="eggNOG" id="ENOG5033YD8">
    <property type="taxonomic scope" value="Bacteria"/>
</dbReference>
<feature type="chain" id="PRO_5039614992" description="N-acetyltransferase domain-containing protein" evidence="1">
    <location>
        <begin position="25"/>
        <end position="296"/>
    </location>
</feature>
<dbReference type="STRING" id="326424.FRAAL2414"/>
<accession>Q0RN30</accession>
<gene>
    <name evidence="2" type="ordered locus">FRAAL2414</name>
</gene>
<dbReference type="RefSeq" id="WP_011603574.1">
    <property type="nucleotide sequence ID" value="NC_008278.1"/>
</dbReference>
<keyword evidence="3" id="KW-1185">Reference proteome</keyword>
<dbReference type="HOGENOM" id="CLU_939262_0_0_11"/>
<reference evidence="2 3" key="1">
    <citation type="journal article" date="2007" name="Genome Res.">
        <title>Genome characteristics of facultatively symbiotic Frankia sp. strains reflect host range and host plant biogeography.</title>
        <authorList>
            <person name="Normand P."/>
            <person name="Lapierre P."/>
            <person name="Tisa L.S."/>
            <person name="Gogarten J.P."/>
            <person name="Alloisio N."/>
            <person name="Bagnarol E."/>
            <person name="Bassi C.A."/>
            <person name="Berry A.M."/>
            <person name="Bickhart D.M."/>
            <person name="Choisne N."/>
            <person name="Couloux A."/>
            <person name="Cournoyer B."/>
            <person name="Cruveiller S."/>
            <person name="Daubin V."/>
            <person name="Demange N."/>
            <person name="Francino M.P."/>
            <person name="Goltsman E."/>
            <person name="Huang Y."/>
            <person name="Kopp O.R."/>
            <person name="Labarre L."/>
            <person name="Lapidus A."/>
            <person name="Lavire C."/>
            <person name="Marechal J."/>
            <person name="Martinez M."/>
            <person name="Mastronunzio J.E."/>
            <person name="Mullin B.C."/>
            <person name="Niemann J."/>
            <person name="Pujic P."/>
            <person name="Rawnsley T."/>
            <person name="Rouy Z."/>
            <person name="Schenowitz C."/>
            <person name="Sellstedt A."/>
            <person name="Tavares F."/>
            <person name="Tomkins J.P."/>
            <person name="Vallenet D."/>
            <person name="Valverde C."/>
            <person name="Wall L.G."/>
            <person name="Wang Y."/>
            <person name="Medigue C."/>
            <person name="Benson D.R."/>
        </authorList>
    </citation>
    <scope>NUCLEOTIDE SEQUENCE [LARGE SCALE GENOMIC DNA]</scope>
    <source>
        <strain evidence="3">DSM 45986 / CECT 9034 / ACN14a</strain>
    </source>
</reference>
<protein>
    <recommendedName>
        <fullName evidence="4">N-acetyltransferase domain-containing protein</fullName>
    </recommendedName>
</protein>
<name>Q0RN30_FRAAA</name>